<dbReference type="RefSeq" id="WP_119407535.1">
    <property type="nucleotide sequence ID" value="NZ_CP032869.1"/>
</dbReference>
<dbReference type="AlphaFoldDB" id="A0A494VI81"/>
<keyword evidence="1" id="KW-0732">Signal</keyword>
<accession>A0A494VI81</accession>
<protein>
    <submittedName>
        <fullName evidence="2">Uncharacterized protein</fullName>
    </submittedName>
</protein>
<gene>
    <name evidence="2" type="ORF">HYN43_000220</name>
</gene>
<name>A0A494VI81_9SPHI</name>
<evidence type="ECO:0000313" key="2">
    <source>
        <dbReference type="EMBL" id="AYL93814.1"/>
    </source>
</evidence>
<dbReference type="EMBL" id="CP032869">
    <property type="protein sequence ID" value="AYL93814.1"/>
    <property type="molecule type" value="Genomic_DNA"/>
</dbReference>
<dbReference type="Proteomes" id="UP000270046">
    <property type="component" value="Chromosome"/>
</dbReference>
<evidence type="ECO:0000313" key="3">
    <source>
        <dbReference type="Proteomes" id="UP000270046"/>
    </source>
</evidence>
<feature type="signal peptide" evidence="1">
    <location>
        <begin position="1"/>
        <end position="23"/>
    </location>
</feature>
<dbReference type="KEGG" id="muh:HYN43_000220"/>
<organism evidence="2 3">
    <name type="scientific">Mucilaginibacter celer</name>
    <dbReference type="NCBI Taxonomy" id="2305508"/>
    <lineage>
        <taxon>Bacteria</taxon>
        <taxon>Pseudomonadati</taxon>
        <taxon>Bacteroidota</taxon>
        <taxon>Sphingobacteriia</taxon>
        <taxon>Sphingobacteriales</taxon>
        <taxon>Sphingobacteriaceae</taxon>
        <taxon>Mucilaginibacter</taxon>
    </lineage>
</organism>
<reference evidence="2 3" key="1">
    <citation type="submission" date="2018-10" db="EMBL/GenBank/DDBJ databases">
        <title>Genome sequencing of Mucilaginibacter sp. HYN0043.</title>
        <authorList>
            <person name="Kim M."/>
            <person name="Yi H."/>
        </authorList>
    </citation>
    <scope>NUCLEOTIDE SEQUENCE [LARGE SCALE GENOMIC DNA]</scope>
    <source>
        <strain evidence="2 3">HYN0043</strain>
    </source>
</reference>
<proteinExistence type="predicted"/>
<evidence type="ECO:0000256" key="1">
    <source>
        <dbReference type="SAM" id="SignalP"/>
    </source>
</evidence>
<sequence>MFKKLLFMVGLTTLTLCYTQAKAQQPDLKILRKQMVIAVEKSKTTDSLYKSLNSLKEKNGITNGFIAALLALKAKHAWNPYSKIKYIKNSEKLFRQAVAADPHNIELRFMRFSIEHSAPSFLGFNKELTADSEDIIAQLEKRNFGTADKDMTIAIIKYLIHSKRCTSAQNDVLNKQLSELS</sequence>
<keyword evidence="3" id="KW-1185">Reference proteome</keyword>
<dbReference type="OrthoDB" id="663842at2"/>
<feature type="chain" id="PRO_5019793999" evidence="1">
    <location>
        <begin position="24"/>
        <end position="181"/>
    </location>
</feature>